<evidence type="ECO:0000256" key="1">
    <source>
        <dbReference type="SAM" id="MobiDB-lite"/>
    </source>
</evidence>
<protein>
    <submittedName>
        <fullName evidence="2">Uncharacterized protein</fullName>
    </submittedName>
</protein>
<name>A0A5C7HNY4_9ROSI</name>
<organism evidence="2 3">
    <name type="scientific">Acer yangbiense</name>
    <dbReference type="NCBI Taxonomy" id="1000413"/>
    <lineage>
        <taxon>Eukaryota</taxon>
        <taxon>Viridiplantae</taxon>
        <taxon>Streptophyta</taxon>
        <taxon>Embryophyta</taxon>
        <taxon>Tracheophyta</taxon>
        <taxon>Spermatophyta</taxon>
        <taxon>Magnoliopsida</taxon>
        <taxon>eudicotyledons</taxon>
        <taxon>Gunneridae</taxon>
        <taxon>Pentapetalae</taxon>
        <taxon>rosids</taxon>
        <taxon>malvids</taxon>
        <taxon>Sapindales</taxon>
        <taxon>Sapindaceae</taxon>
        <taxon>Hippocastanoideae</taxon>
        <taxon>Acereae</taxon>
        <taxon>Acer</taxon>
    </lineage>
</organism>
<dbReference type="Proteomes" id="UP000323000">
    <property type="component" value="Chromosome 7"/>
</dbReference>
<evidence type="ECO:0000313" key="2">
    <source>
        <dbReference type="EMBL" id="TXG58006.1"/>
    </source>
</evidence>
<keyword evidence="3" id="KW-1185">Reference proteome</keyword>
<dbReference type="EMBL" id="VAHF01000007">
    <property type="protein sequence ID" value="TXG58006.1"/>
    <property type="molecule type" value="Genomic_DNA"/>
</dbReference>
<evidence type="ECO:0000313" key="3">
    <source>
        <dbReference type="Proteomes" id="UP000323000"/>
    </source>
</evidence>
<comment type="caution">
    <text evidence="2">The sequence shown here is derived from an EMBL/GenBank/DDBJ whole genome shotgun (WGS) entry which is preliminary data.</text>
</comment>
<gene>
    <name evidence="2" type="ORF">EZV62_015835</name>
</gene>
<feature type="region of interest" description="Disordered" evidence="1">
    <location>
        <begin position="175"/>
        <end position="211"/>
    </location>
</feature>
<feature type="compositionally biased region" description="Basic and acidic residues" evidence="1">
    <location>
        <begin position="182"/>
        <end position="201"/>
    </location>
</feature>
<sequence length="223" mass="24400">MGFEEIAKLCANMNLMEKEMLVLRLKEGLKSAGMQMLALILVGKVQIHRVSLLCMTKEIGHFLGSMVGVVKEVDVEVSGECSRDFLRVRVVVDIAKPLRRCLRVDVIGDGEETVMILRMESFGVLAASGLNSLSVDDGGSGRVGLPELGNVLSSRDLSGMNLGKSNRGPLRWKRRLRGKAPTGRESDGEKTLRKPRLHDGDNVECGGWEGDSNRRKLVTKGVV</sequence>
<proteinExistence type="predicted"/>
<reference evidence="3" key="1">
    <citation type="journal article" date="2019" name="Gigascience">
        <title>De novo genome assembly of the endangered Acer yangbiense, a plant species with extremely small populations endemic to Yunnan Province, China.</title>
        <authorList>
            <person name="Yang J."/>
            <person name="Wariss H.M."/>
            <person name="Tao L."/>
            <person name="Zhang R."/>
            <person name="Yun Q."/>
            <person name="Hollingsworth P."/>
            <person name="Dao Z."/>
            <person name="Luo G."/>
            <person name="Guo H."/>
            <person name="Ma Y."/>
            <person name="Sun W."/>
        </authorList>
    </citation>
    <scope>NUCLEOTIDE SEQUENCE [LARGE SCALE GENOMIC DNA]</scope>
    <source>
        <strain evidence="3">cv. Malutang</strain>
    </source>
</reference>
<dbReference type="AlphaFoldDB" id="A0A5C7HNY4"/>
<accession>A0A5C7HNY4</accession>